<accession>A0A1D2MLT2</accession>
<dbReference type="OrthoDB" id="6343941at2759"/>
<organism evidence="1 2">
    <name type="scientific">Orchesella cincta</name>
    <name type="common">Springtail</name>
    <name type="synonym">Podura cincta</name>
    <dbReference type="NCBI Taxonomy" id="48709"/>
    <lineage>
        <taxon>Eukaryota</taxon>
        <taxon>Metazoa</taxon>
        <taxon>Ecdysozoa</taxon>
        <taxon>Arthropoda</taxon>
        <taxon>Hexapoda</taxon>
        <taxon>Collembola</taxon>
        <taxon>Entomobryomorpha</taxon>
        <taxon>Entomobryoidea</taxon>
        <taxon>Orchesellidae</taxon>
        <taxon>Orchesellinae</taxon>
        <taxon>Orchesella</taxon>
    </lineage>
</organism>
<evidence type="ECO:0000313" key="2">
    <source>
        <dbReference type="Proteomes" id="UP000094527"/>
    </source>
</evidence>
<evidence type="ECO:0000313" key="1">
    <source>
        <dbReference type="EMBL" id="ODM93804.1"/>
    </source>
</evidence>
<protein>
    <recommendedName>
        <fullName evidence="3">Ig-like domain-containing protein</fullName>
    </recommendedName>
</protein>
<dbReference type="PANTHER" id="PTHR21261">
    <property type="entry name" value="BEAT PROTEIN"/>
    <property type="match status" value="1"/>
</dbReference>
<keyword evidence="2" id="KW-1185">Reference proteome</keyword>
<gene>
    <name evidence="1" type="ORF">Ocin01_12878</name>
</gene>
<dbReference type="AlphaFoldDB" id="A0A1D2MLT2"/>
<reference evidence="1 2" key="1">
    <citation type="journal article" date="2016" name="Genome Biol. Evol.">
        <title>Gene Family Evolution Reflects Adaptation to Soil Environmental Stressors in the Genome of the Collembolan Orchesella cincta.</title>
        <authorList>
            <person name="Faddeeva-Vakhrusheva A."/>
            <person name="Derks M.F."/>
            <person name="Anvar S.Y."/>
            <person name="Agamennone V."/>
            <person name="Suring W."/>
            <person name="Smit S."/>
            <person name="van Straalen N.M."/>
            <person name="Roelofs D."/>
        </authorList>
    </citation>
    <scope>NUCLEOTIDE SEQUENCE [LARGE SCALE GENOMIC DNA]</scope>
    <source>
        <tissue evidence="1">Mixed pool</tissue>
    </source>
</reference>
<dbReference type="STRING" id="48709.A0A1D2MLT2"/>
<sequence>MEDKIFEKGNYPTRSFFSLGSGRRGYTPITIQRVIFSAFFERVLGLEFYLLFPHENTLKREKSGGGGAVAGSDALTTAPLDWNYPVGSISENVDMGNPRTNILADVTGLRLKHVVVPPYKMYKENTTLECPFDLGGDRLYAVKWYKDNEEFFRYVPRYRPPIHVHPVVGISVISDTPLQCMHRAACMYTHTYI</sequence>
<name>A0A1D2MLT2_ORCCI</name>
<comment type="caution">
    <text evidence="1">The sequence shown here is derived from an EMBL/GenBank/DDBJ whole genome shotgun (WGS) entry which is preliminary data.</text>
</comment>
<dbReference type="Proteomes" id="UP000094527">
    <property type="component" value="Unassembled WGS sequence"/>
</dbReference>
<dbReference type="PANTHER" id="PTHR21261:SF15">
    <property type="entry name" value="BEATEN PATH IIIA, ISOFORM D-RELATED"/>
    <property type="match status" value="1"/>
</dbReference>
<evidence type="ECO:0008006" key="3">
    <source>
        <dbReference type="Google" id="ProtNLM"/>
    </source>
</evidence>
<proteinExistence type="predicted"/>
<dbReference type="EMBL" id="LJIJ01000909">
    <property type="protein sequence ID" value="ODM93804.1"/>
    <property type="molecule type" value="Genomic_DNA"/>
</dbReference>